<feature type="domain" description="Homeobox" evidence="14">
    <location>
        <begin position="281"/>
        <end position="341"/>
    </location>
</feature>
<dbReference type="InterPro" id="IPR017970">
    <property type="entry name" value="Homeobox_CS"/>
</dbReference>
<keyword evidence="8 9" id="KW-0539">Nucleus</keyword>
<dbReference type="Pfam" id="PF00412">
    <property type="entry name" value="LIM"/>
    <property type="match status" value="2"/>
</dbReference>
<keyword evidence="3" id="KW-0677">Repeat</keyword>
<dbReference type="GO" id="GO:0000981">
    <property type="term" value="F:DNA-binding transcription factor activity, RNA polymerase II-specific"/>
    <property type="evidence" value="ECO:0007669"/>
    <property type="project" value="InterPro"/>
</dbReference>
<dbReference type="CDD" id="cd00086">
    <property type="entry name" value="homeodomain"/>
    <property type="match status" value="1"/>
</dbReference>
<comment type="subcellular location">
    <subcellularLocation>
        <location evidence="1 9 11">Nucleus</location>
    </subcellularLocation>
</comment>
<dbReference type="PROSITE" id="PS50023">
    <property type="entry name" value="LIM_DOMAIN_2"/>
    <property type="match status" value="2"/>
</dbReference>
<dbReference type="OrthoDB" id="10068367at2759"/>
<dbReference type="InterPro" id="IPR049618">
    <property type="entry name" value="Lhx1/5_LIM1"/>
</dbReference>
<dbReference type="GO" id="GO:0005634">
    <property type="term" value="C:nucleus"/>
    <property type="evidence" value="ECO:0007669"/>
    <property type="project" value="UniProtKB-SubCell"/>
</dbReference>
<sequence length="479" mass="53647">MQICSGCERPILDRYLLNVLERTWHVQCVRCTDCACVLADKCFSRDGKLYCRNDFFRRYGTKCAGCGQGISPSDLVRRARDKAFHLKCFTCMICRKELSTGEELYILDENKFICKEDYIASKLSGSDVDDEGDFESVLDQNVNDSDYIGAQDDISRDREMFNVSSDSNHLSPEQHNTSLQNNVSRSSNNLSHNSVGLNLSTSKNAAESKSDSIISDNYVNTEQPGNIKSEHKDTLSDSCLSPMGTDSQLTVDGNPGSNCSSIDNNDSNNNKDGVANEKGGNKRRGPRTTIKAKQLEVLKASFNATPKPTRHIREQLAAETGLNMRVIQVWFQNRRSKERRMKQLCAMGARRHFFRNPRRMRGLRGELDDGYGYYDNGVDFYSGFPGPGYGDFFPSQGPDMPPGLALLPPHHGRVTPPMGMEHPMQHNGTPVGHDGYLPPQDMMAPSSPETLMHPDDQFLMTSLPPRSIPQFQHHPGESW</sequence>
<evidence type="ECO:0000256" key="9">
    <source>
        <dbReference type="PROSITE-ProRule" id="PRU00108"/>
    </source>
</evidence>
<dbReference type="Gene3D" id="2.10.110.10">
    <property type="entry name" value="Cysteine Rich Protein"/>
    <property type="match status" value="2"/>
</dbReference>
<keyword evidence="2 10" id="KW-0479">Metal-binding</keyword>
<gene>
    <name evidence="15" type="ORF">DPMN_008850</name>
</gene>
<dbReference type="PANTHER" id="PTHR24208:SF105">
    <property type="entry name" value="DLIM1"/>
    <property type="match status" value="1"/>
</dbReference>
<feature type="domain" description="LIM zinc-binding" evidence="13">
    <location>
        <begin position="62"/>
        <end position="124"/>
    </location>
</feature>
<feature type="DNA-binding region" description="Homeobox" evidence="9">
    <location>
        <begin position="283"/>
        <end position="342"/>
    </location>
</feature>
<feature type="compositionally biased region" description="Polar residues" evidence="12">
    <location>
        <begin position="215"/>
        <end position="226"/>
    </location>
</feature>
<evidence type="ECO:0000256" key="5">
    <source>
        <dbReference type="ARBA" id="ARBA00023038"/>
    </source>
</evidence>
<dbReference type="PANTHER" id="PTHR24208">
    <property type="entry name" value="LIM/HOMEOBOX PROTEIN LHX"/>
    <property type="match status" value="1"/>
</dbReference>
<dbReference type="EMBL" id="JAIWYP010000001">
    <property type="protein sequence ID" value="KAH3884864.1"/>
    <property type="molecule type" value="Genomic_DNA"/>
</dbReference>
<comment type="caution">
    <text evidence="15">The sequence shown here is derived from an EMBL/GenBank/DDBJ whole genome shotgun (WGS) entry which is preliminary data.</text>
</comment>
<dbReference type="PROSITE" id="PS00027">
    <property type="entry name" value="HOMEOBOX_1"/>
    <property type="match status" value="1"/>
</dbReference>
<dbReference type="InterPro" id="IPR050453">
    <property type="entry name" value="LIM_Homeobox_TF"/>
</dbReference>
<dbReference type="SMART" id="SM00132">
    <property type="entry name" value="LIM"/>
    <property type="match status" value="2"/>
</dbReference>
<reference evidence="15" key="2">
    <citation type="submission" date="2020-11" db="EMBL/GenBank/DDBJ databases">
        <authorList>
            <person name="McCartney M.A."/>
            <person name="Auch B."/>
            <person name="Kono T."/>
            <person name="Mallez S."/>
            <person name="Becker A."/>
            <person name="Gohl D.M."/>
            <person name="Silverstein K.A.T."/>
            <person name="Koren S."/>
            <person name="Bechman K.B."/>
            <person name="Herman A."/>
            <person name="Abrahante J.E."/>
            <person name="Garbe J."/>
        </authorList>
    </citation>
    <scope>NUCLEOTIDE SEQUENCE</scope>
    <source>
        <strain evidence="15">Duluth1</strain>
        <tissue evidence="15">Whole animal</tissue>
    </source>
</reference>
<evidence type="ECO:0000256" key="6">
    <source>
        <dbReference type="ARBA" id="ARBA00023125"/>
    </source>
</evidence>
<dbReference type="InterPro" id="IPR001356">
    <property type="entry name" value="HD"/>
</dbReference>
<proteinExistence type="predicted"/>
<evidence type="ECO:0000313" key="16">
    <source>
        <dbReference type="Proteomes" id="UP000828390"/>
    </source>
</evidence>
<dbReference type="Gene3D" id="1.10.10.60">
    <property type="entry name" value="Homeodomain-like"/>
    <property type="match status" value="1"/>
</dbReference>
<dbReference type="PROSITE" id="PS50071">
    <property type="entry name" value="HOMEOBOX_2"/>
    <property type="match status" value="1"/>
</dbReference>
<dbReference type="SMART" id="SM00389">
    <property type="entry name" value="HOX"/>
    <property type="match status" value="1"/>
</dbReference>
<evidence type="ECO:0000256" key="10">
    <source>
        <dbReference type="PROSITE-ProRule" id="PRU00125"/>
    </source>
</evidence>
<reference evidence="15" key="1">
    <citation type="journal article" date="2019" name="bioRxiv">
        <title>The Genome of the Zebra Mussel, Dreissena polymorpha: A Resource for Invasive Species Research.</title>
        <authorList>
            <person name="McCartney M.A."/>
            <person name="Auch B."/>
            <person name="Kono T."/>
            <person name="Mallez S."/>
            <person name="Zhang Y."/>
            <person name="Obille A."/>
            <person name="Becker A."/>
            <person name="Abrahante J.E."/>
            <person name="Garbe J."/>
            <person name="Badalamenti J.P."/>
            <person name="Herman A."/>
            <person name="Mangelson H."/>
            <person name="Liachko I."/>
            <person name="Sullivan S."/>
            <person name="Sone E.D."/>
            <person name="Koren S."/>
            <person name="Silverstein K.A.T."/>
            <person name="Beckman K.B."/>
            <person name="Gohl D.M."/>
        </authorList>
    </citation>
    <scope>NUCLEOTIDE SEQUENCE</scope>
    <source>
        <strain evidence="15">Duluth1</strain>
        <tissue evidence="15">Whole animal</tissue>
    </source>
</reference>
<evidence type="ECO:0000256" key="8">
    <source>
        <dbReference type="ARBA" id="ARBA00023242"/>
    </source>
</evidence>
<evidence type="ECO:0000256" key="1">
    <source>
        <dbReference type="ARBA" id="ARBA00004123"/>
    </source>
</evidence>
<dbReference type="FunFam" id="2.10.110.10:FF:000046">
    <property type="entry name" value="LIM/homeobox protein Lhx1"/>
    <property type="match status" value="1"/>
</dbReference>
<dbReference type="GO" id="GO:0008270">
    <property type="term" value="F:zinc ion binding"/>
    <property type="evidence" value="ECO:0007669"/>
    <property type="project" value="InterPro"/>
</dbReference>
<feature type="region of interest" description="Disordered" evidence="12">
    <location>
        <begin position="215"/>
        <end position="288"/>
    </location>
</feature>
<dbReference type="SUPFAM" id="SSF57716">
    <property type="entry name" value="Glucocorticoid receptor-like (DNA-binding domain)"/>
    <property type="match status" value="2"/>
</dbReference>
<evidence type="ECO:0000259" key="14">
    <source>
        <dbReference type="PROSITE" id="PS50071"/>
    </source>
</evidence>
<keyword evidence="4 10" id="KW-0862">Zinc</keyword>
<feature type="region of interest" description="Disordered" evidence="12">
    <location>
        <begin position="162"/>
        <end position="197"/>
    </location>
</feature>
<dbReference type="CDD" id="cd09375">
    <property type="entry name" value="LIM2_Lhx1_Lhx5"/>
    <property type="match status" value="1"/>
</dbReference>
<dbReference type="Proteomes" id="UP000828390">
    <property type="component" value="Unassembled WGS sequence"/>
</dbReference>
<evidence type="ECO:0000256" key="2">
    <source>
        <dbReference type="ARBA" id="ARBA00022723"/>
    </source>
</evidence>
<keyword evidence="6 9" id="KW-0238">DNA-binding</keyword>
<feature type="compositionally biased region" description="Low complexity" evidence="12">
    <location>
        <begin position="257"/>
        <end position="270"/>
    </location>
</feature>
<evidence type="ECO:0000256" key="11">
    <source>
        <dbReference type="RuleBase" id="RU000682"/>
    </source>
</evidence>
<evidence type="ECO:0000256" key="7">
    <source>
        <dbReference type="ARBA" id="ARBA00023155"/>
    </source>
</evidence>
<accession>A0A9D4RXR1</accession>
<dbReference type="SUPFAM" id="SSF46689">
    <property type="entry name" value="Homeodomain-like"/>
    <property type="match status" value="1"/>
</dbReference>
<feature type="domain" description="LIM zinc-binding" evidence="13">
    <location>
        <begin position="2"/>
        <end position="61"/>
    </location>
</feature>
<keyword evidence="16" id="KW-1185">Reference proteome</keyword>
<evidence type="ECO:0000256" key="3">
    <source>
        <dbReference type="ARBA" id="ARBA00022737"/>
    </source>
</evidence>
<keyword evidence="7 9" id="KW-0371">Homeobox</keyword>
<dbReference type="PROSITE" id="PS00478">
    <property type="entry name" value="LIM_DOMAIN_1"/>
    <property type="match status" value="2"/>
</dbReference>
<dbReference type="CDD" id="cd09367">
    <property type="entry name" value="LIM1_Lhx1_Lhx5"/>
    <property type="match status" value="1"/>
</dbReference>
<dbReference type="GO" id="GO:0030182">
    <property type="term" value="P:neuron differentiation"/>
    <property type="evidence" value="ECO:0007669"/>
    <property type="project" value="TreeGrafter"/>
</dbReference>
<dbReference type="FunFam" id="1.10.10.60:FF:000075">
    <property type="entry name" value="LIM/homeobox protein Lhx1"/>
    <property type="match status" value="1"/>
</dbReference>
<dbReference type="InterPro" id="IPR009057">
    <property type="entry name" value="Homeodomain-like_sf"/>
</dbReference>
<evidence type="ECO:0000259" key="13">
    <source>
        <dbReference type="PROSITE" id="PS50023"/>
    </source>
</evidence>
<evidence type="ECO:0000313" key="15">
    <source>
        <dbReference type="EMBL" id="KAH3884864.1"/>
    </source>
</evidence>
<dbReference type="FunFam" id="2.10.110.10:FF:000006">
    <property type="entry name" value="LIM homeobox transcription factor 1-beta"/>
    <property type="match status" value="1"/>
</dbReference>
<evidence type="ECO:0000256" key="12">
    <source>
        <dbReference type="SAM" id="MobiDB-lite"/>
    </source>
</evidence>
<dbReference type="InterPro" id="IPR001781">
    <property type="entry name" value="Znf_LIM"/>
</dbReference>
<dbReference type="Pfam" id="PF00046">
    <property type="entry name" value="Homeodomain"/>
    <property type="match status" value="1"/>
</dbReference>
<organism evidence="15 16">
    <name type="scientific">Dreissena polymorpha</name>
    <name type="common">Zebra mussel</name>
    <name type="synonym">Mytilus polymorpha</name>
    <dbReference type="NCBI Taxonomy" id="45954"/>
    <lineage>
        <taxon>Eukaryota</taxon>
        <taxon>Metazoa</taxon>
        <taxon>Spiralia</taxon>
        <taxon>Lophotrochozoa</taxon>
        <taxon>Mollusca</taxon>
        <taxon>Bivalvia</taxon>
        <taxon>Autobranchia</taxon>
        <taxon>Heteroconchia</taxon>
        <taxon>Euheterodonta</taxon>
        <taxon>Imparidentia</taxon>
        <taxon>Neoheterodontei</taxon>
        <taxon>Myida</taxon>
        <taxon>Dreissenoidea</taxon>
        <taxon>Dreissenidae</taxon>
        <taxon>Dreissena</taxon>
    </lineage>
</organism>
<dbReference type="GO" id="GO:0000977">
    <property type="term" value="F:RNA polymerase II transcription regulatory region sequence-specific DNA binding"/>
    <property type="evidence" value="ECO:0007669"/>
    <property type="project" value="TreeGrafter"/>
</dbReference>
<dbReference type="InterPro" id="IPR049619">
    <property type="entry name" value="Lhx1/5_LIM2"/>
</dbReference>
<feature type="compositionally biased region" description="Polar residues" evidence="12">
    <location>
        <begin position="236"/>
        <end position="251"/>
    </location>
</feature>
<evidence type="ECO:0000256" key="4">
    <source>
        <dbReference type="ARBA" id="ARBA00022833"/>
    </source>
</evidence>
<protein>
    <submittedName>
        <fullName evidence="15">Uncharacterized protein</fullName>
    </submittedName>
</protein>
<keyword evidence="5 10" id="KW-0440">LIM domain</keyword>
<name>A0A9D4RXR1_DREPO</name>
<dbReference type="AlphaFoldDB" id="A0A9D4RXR1"/>